<keyword evidence="1 7" id="KW-0808">Transferase</keyword>
<comment type="similarity">
    <text evidence="7">Belongs to the GlnE family.</text>
</comment>
<dbReference type="InterPro" id="IPR013546">
    <property type="entry name" value="PII_UdlTrfase/GS_AdlTrfase"/>
</dbReference>
<dbReference type="Gene3D" id="1.20.120.330">
    <property type="entry name" value="Nucleotidyltransferases domain 2"/>
    <property type="match status" value="2"/>
</dbReference>
<dbReference type="Proteomes" id="UP001174908">
    <property type="component" value="Unassembled WGS sequence"/>
</dbReference>
<name>A0ABT7N9N3_9BURK</name>
<evidence type="ECO:0000256" key="6">
    <source>
        <dbReference type="ARBA" id="ARBA00023268"/>
    </source>
</evidence>
<keyword evidence="3 7" id="KW-0547">Nucleotide-binding</keyword>
<feature type="domain" description="PII-uridylyltransferase/Glutamine-synthetase adenylyltransferase" evidence="10">
    <location>
        <begin position="826"/>
        <end position="901"/>
    </location>
</feature>
<proteinExistence type="inferred from homology"/>
<dbReference type="SUPFAM" id="SSF81593">
    <property type="entry name" value="Nucleotidyltransferase substrate binding subunit/domain"/>
    <property type="match status" value="2"/>
</dbReference>
<evidence type="ECO:0000256" key="5">
    <source>
        <dbReference type="ARBA" id="ARBA00022842"/>
    </source>
</evidence>
<dbReference type="GO" id="GO:0008882">
    <property type="term" value="F:[glutamate-ammonia-ligase] adenylyltransferase activity"/>
    <property type="evidence" value="ECO:0007669"/>
    <property type="project" value="UniProtKB-EC"/>
</dbReference>
<evidence type="ECO:0000256" key="2">
    <source>
        <dbReference type="ARBA" id="ARBA00022695"/>
    </source>
</evidence>
<dbReference type="InterPro" id="IPR023057">
    <property type="entry name" value="GlnE"/>
</dbReference>
<dbReference type="Gene3D" id="1.20.120.1510">
    <property type="match status" value="1"/>
</dbReference>
<dbReference type="GO" id="GO:0047388">
    <property type="term" value="F:[glutamine synthetase]-adenylyl-L-tyrosine phosphorylase activity"/>
    <property type="evidence" value="ECO:0007669"/>
    <property type="project" value="UniProtKB-EC"/>
</dbReference>
<dbReference type="SUPFAM" id="SSF81301">
    <property type="entry name" value="Nucleotidyltransferase"/>
    <property type="match status" value="2"/>
</dbReference>
<feature type="domain" description="Glutamate-ammonia ligase adenylyltransferase repeated" evidence="9">
    <location>
        <begin position="547"/>
        <end position="789"/>
    </location>
</feature>
<keyword evidence="5 7" id="KW-0460">Magnesium</keyword>
<feature type="region of interest" description="Adenylyl removase" evidence="7">
    <location>
        <begin position="1"/>
        <end position="431"/>
    </location>
</feature>
<keyword evidence="6 7" id="KW-0511">Multifunctional enzyme</keyword>
<evidence type="ECO:0000259" key="10">
    <source>
        <dbReference type="Pfam" id="PF08335"/>
    </source>
</evidence>
<dbReference type="EC" id="2.7.7.42" evidence="7"/>
<feature type="region of interest" description="Adenylyl transferase" evidence="7">
    <location>
        <begin position="442"/>
        <end position="927"/>
    </location>
</feature>
<comment type="catalytic activity">
    <reaction evidence="7">
        <text>[glutamine synthetase]-L-tyrosine + ATP = [glutamine synthetase]-O(4)-(5'-adenylyl)-L-tyrosine + diphosphate</text>
        <dbReference type="Rhea" id="RHEA:18589"/>
        <dbReference type="Rhea" id="RHEA-COMP:10660"/>
        <dbReference type="Rhea" id="RHEA-COMP:10661"/>
        <dbReference type="ChEBI" id="CHEBI:30616"/>
        <dbReference type="ChEBI" id="CHEBI:33019"/>
        <dbReference type="ChEBI" id="CHEBI:46858"/>
        <dbReference type="ChEBI" id="CHEBI:83624"/>
        <dbReference type="EC" id="2.7.7.42"/>
    </reaction>
</comment>
<dbReference type="CDD" id="cd05401">
    <property type="entry name" value="NT_GlnE_GlnD_like"/>
    <property type="match status" value="2"/>
</dbReference>
<dbReference type="EMBL" id="JASZYV010000002">
    <property type="protein sequence ID" value="MDM0044655.1"/>
    <property type="molecule type" value="Genomic_DNA"/>
</dbReference>
<dbReference type="RefSeq" id="WP_286659775.1">
    <property type="nucleotide sequence ID" value="NZ_JASZYV010000002.1"/>
</dbReference>
<sequence>MTAGAPSGSCEPASRKAPPPLSAYSRFVQRLRRRYADELALLPPGNPEHPHIQQAFDALRERGFGIGDSLRIVRQLVMERLVTLDCDRKAPLQVVTTAVTQLAEFALDVACVEAARELEAVHGVPMSEDGRRAQLWVIGMGKLGARELNVSSDIDLIYVYDLAGETTGNAHGMNRVSNQEYFAAMVKRIYALVGDLGEHGLVFRVDLALRPNGNSGPPVVSLDALEEYLQVQGREWERFAWLKSRVVAPRSVIADGSAQALRGVVLPFVFRRYLDYSVFESLRTLHRQIREQATRRSAGRPERANDVKLSRGGIREIEFIVQLLQVVRGGQFPELRRRPTLDALQRVASAGLMPQATADALAAAYTFLRQVEHRIQYLDDQQTHMLPVSDEDQHWIAASMDYVDCCDFLGQLDTHRELVAQEFDRLLGGAEGQNGQCNGKRCGAKSATPTPQELEELLPALPNAFAERVRQWCGNPRVTAMREQAQAQLRLLVRRTGQWLDSEPDGEGQGQVRNHVDAALRWADWIEPLFRRESYVALLAERPAVHERLLRILGAAKWPARYLMLHPGVIDELASDAMLAGRFNAAEFEAELVQRRSALRKTGEDDEEALLNILRRAHHGEVFRTLARDTEGRITVEQVADDLSALADAVLRMTAAWCWDHVRSRHRDQPQFAIIGYGKLGGKELGYGSDLDIVFVYEDEDENAPDIYASYVRKLINWLTIKMREGDLFEIDTALRPNGNSGLLTTSFAAYEKYQLGRGSNTAWTWEHQAMTRSRFVLGAPELGERFDRVREAVITAPRDVEALKGEIVAMREKVRAAHPIRPGLFDVKHSPGGMVDAEFAVQFLVLSQSAAHPELIPNVGNIALLQRAEQAGLLPTGIGQRAASAYRELRRAQHRLRLDEASTQVPMDALAVERDAMLALWKAVFG</sequence>
<reference evidence="11" key="1">
    <citation type="submission" date="2023-06" db="EMBL/GenBank/DDBJ databases">
        <authorList>
            <person name="Jiang Y."/>
            <person name="Liu Q."/>
        </authorList>
    </citation>
    <scope>NUCLEOTIDE SEQUENCE</scope>
    <source>
        <strain evidence="11">CGMCC 1.12089</strain>
    </source>
</reference>
<evidence type="ECO:0000256" key="8">
    <source>
        <dbReference type="SAM" id="MobiDB-lite"/>
    </source>
</evidence>
<feature type="region of interest" description="Disordered" evidence="8">
    <location>
        <begin position="1"/>
        <end position="20"/>
    </location>
</feature>
<accession>A0ABT7N9N3</accession>
<keyword evidence="2 7" id="KW-0548">Nucleotidyltransferase</keyword>
<keyword evidence="12" id="KW-1185">Reference proteome</keyword>
<dbReference type="Gene3D" id="3.30.460.10">
    <property type="entry name" value="Beta Polymerase, domain 2"/>
    <property type="match status" value="2"/>
</dbReference>
<dbReference type="InterPro" id="IPR005190">
    <property type="entry name" value="GlnE_rpt_dom"/>
</dbReference>
<protein>
    <recommendedName>
        <fullName evidence="7">Bifunctional glutamine synthetase adenylyltransferase/adenylyl-removing enzyme</fullName>
    </recommendedName>
    <alternativeName>
        <fullName evidence="7">ATP:glutamine synthetase adenylyltransferase</fullName>
    </alternativeName>
    <alternativeName>
        <fullName evidence="7">ATase</fullName>
    </alternativeName>
    <domain>
        <recommendedName>
            <fullName evidence="7">Glutamine synthetase adenylyl-L-tyrosine phosphorylase</fullName>
            <ecNumber evidence="7">2.7.7.89</ecNumber>
        </recommendedName>
        <alternativeName>
            <fullName evidence="7">Adenylyl removase</fullName>
            <shortName evidence="7">AR</shortName>
            <shortName evidence="7">AT-N</shortName>
        </alternativeName>
    </domain>
    <domain>
        <recommendedName>
            <fullName evidence="7">Glutamine synthetase adenylyl transferase</fullName>
            <ecNumber evidence="7">2.7.7.42</ecNumber>
        </recommendedName>
        <alternativeName>
            <fullName evidence="7">Adenylyl transferase</fullName>
            <shortName evidence="7">AT</shortName>
            <shortName evidence="7">AT-C</shortName>
        </alternativeName>
    </domain>
</protein>
<evidence type="ECO:0000256" key="4">
    <source>
        <dbReference type="ARBA" id="ARBA00022840"/>
    </source>
</evidence>
<dbReference type="PANTHER" id="PTHR30621:SF0">
    <property type="entry name" value="BIFUNCTIONAL GLUTAMINE SYNTHETASE ADENYLYLTRANSFERASE_ADENYLYL-REMOVING ENZYME"/>
    <property type="match status" value="1"/>
</dbReference>
<dbReference type="NCBIfam" id="NF008292">
    <property type="entry name" value="PRK11072.1"/>
    <property type="match status" value="1"/>
</dbReference>
<keyword evidence="11" id="KW-0436">Ligase</keyword>
<gene>
    <name evidence="7 11" type="primary">glnE</name>
    <name evidence="11" type="ORF">QTH91_09200</name>
</gene>
<evidence type="ECO:0000259" key="9">
    <source>
        <dbReference type="Pfam" id="PF03710"/>
    </source>
</evidence>
<comment type="catalytic activity">
    <reaction evidence="7">
        <text>[glutamine synthetase]-O(4)-(5'-adenylyl)-L-tyrosine + phosphate = [glutamine synthetase]-L-tyrosine + ADP</text>
        <dbReference type="Rhea" id="RHEA:43716"/>
        <dbReference type="Rhea" id="RHEA-COMP:10660"/>
        <dbReference type="Rhea" id="RHEA-COMP:10661"/>
        <dbReference type="ChEBI" id="CHEBI:43474"/>
        <dbReference type="ChEBI" id="CHEBI:46858"/>
        <dbReference type="ChEBI" id="CHEBI:83624"/>
        <dbReference type="ChEBI" id="CHEBI:456216"/>
        <dbReference type="EC" id="2.7.7.89"/>
    </reaction>
</comment>
<keyword evidence="4 7" id="KW-0067">ATP-binding</keyword>
<feature type="domain" description="Glutamate-ammonia ligase adenylyltransferase repeated" evidence="9">
    <location>
        <begin position="53"/>
        <end position="249"/>
    </location>
</feature>
<dbReference type="Pfam" id="PF08335">
    <property type="entry name" value="GlnD_UR_UTase"/>
    <property type="match status" value="2"/>
</dbReference>
<evidence type="ECO:0000256" key="3">
    <source>
        <dbReference type="ARBA" id="ARBA00022741"/>
    </source>
</evidence>
<dbReference type="PANTHER" id="PTHR30621">
    <property type="entry name" value="GLUTAMINE SYNTHETASE ADENYLYLTRANSFERASE"/>
    <property type="match status" value="1"/>
</dbReference>
<evidence type="ECO:0000313" key="12">
    <source>
        <dbReference type="Proteomes" id="UP001174908"/>
    </source>
</evidence>
<evidence type="ECO:0000256" key="7">
    <source>
        <dbReference type="HAMAP-Rule" id="MF_00802"/>
    </source>
</evidence>
<dbReference type="HAMAP" id="MF_00802">
    <property type="entry name" value="GlnE"/>
    <property type="match status" value="1"/>
</dbReference>
<evidence type="ECO:0000313" key="11">
    <source>
        <dbReference type="EMBL" id="MDM0044655.1"/>
    </source>
</evidence>
<dbReference type="Pfam" id="PF03710">
    <property type="entry name" value="GlnE"/>
    <property type="match status" value="2"/>
</dbReference>
<dbReference type="EC" id="2.7.7.89" evidence="7"/>
<comment type="function">
    <text evidence="7">Involved in the regulation of glutamine synthetase GlnA, a key enzyme in the process to assimilate ammonia. When cellular nitrogen levels are high, the C-terminal adenylyl transferase (AT) inactivates GlnA by covalent transfer of an adenylyl group from ATP to specific tyrosine residue of GlnA, thus reducing its activity. Conversely, when nitrogen levels are low, the N-terminal adenylyl removase (AR) activates GlnA by removing the adenylyl group by phosphorolysis, increasing its activity. The regulatory region of GlnE binds the signal transduction protein PII (GlnB) which indicates the nitrogen status of the cell.</text>
</comment>
<dbReference type="GO" id="GO:0016874">
    <property type="term" value="F:ligase activity"/>
    <property type="evidence" value="ECO:0007669"/>
    <property type="project" value="UniProtKB-KW"/>
</dbReference>
<comment type="cofactor">
    <cofactor evidence="7">
        <name>Mg(2+)</name>
        <dbReference type="ChEBI" id="CHEBI:18420"/>
    </cofactor>
</comment>
<comment type="caution">
    <text evidence="11">The sequence shown here is derived from an EMBL/GenBank/DDBJ whole genome shotgun (WGS) entry which is preliminary data.</text>
</comment>
<feature type="domain" description="PII-uridylyltransferase/Glutamine-synthetase adenylyltransferase" evidence="10">
    <location>
        <begin position="284"/>
        <end position="426"/>
    </location>
</feature>
<organism evidence="11 12">
    <name type="scientific">Variovorax dokdonensis</name>
    <dbReference type="NCBI Taxonomy" id="344883"/>
    <lineage>
        <taxon>Bacteria</taxon>
        <taxon>Pseudomonadati</taxon>
        <taxon>Pseudomonadota</taxon>
        <taxon>Betaproteobacteria</taxon>
        <taxon>Burkholderiales</taxon>
        <taxon>Comamonadaceae</taxon>
        <taxon>Variovorax</taxon>
    </lineage>
</organism>
<dbReference type="InterPro" id="IPR043519">
    <property type="entry name" value="NT_sf"/>
</dbReference>
<evidence type="ECO:0000256" key="1">
    <source>
        <dbReference type="ARBA" id="ARBA00022679"/>
    </source>
</evidence>